<evidence type="ECO:0000256" key="6">
    <source>
        <dbReference type="ARBA" id="ARBA00023136"/>
    </source>
</evidence>
<feature type="transmembrane region" description="Helical" evidence="11">
    <location>
        <begin position="127"/>
        <end position="147"/>
    </location>
</feature>
<dbReference type="GO" id="GO:0006417">
    <property type="term" value="P:regulation of translation"/>
    <property type="evidence" value="ECO:0007669"/>
    <property type="project" value="TreeGrafter"/>
</dbReference>
<keyword evidence="5 11" id="KW-1133">Transmembrane helix</keyword>
<dbReference type="RefSeq" id="WP_195170402.1">
    <property type="nucleotide sequence ID" value="NZ_CP062983.1"/>
</dbReference>
<evidence type="ECO:0000256" key="7">
    <source>
        <dbReference type="ARBA" id="ARBA00029829"/>
    </source>
</evidence>
<dbReference type="PANTHER" id="PTHR37461">
    <property type="entry name" value="ANTI-SIGMA-K FACTOR RSKA"/>
    <property type="match status" value="1"/>
</dbReference>
<keyword evidence="9" id="KW-0175">Coiled coil</keyword>
<evidence type="ECO:0000256" key="3">
    <source>
        <dbReference type="ARBA" id="ARBA00022475"/>
    </source>
</evidence>
<protein>
    <recommendedName>
        <fullName evidence="8">Regulator of SigK</fullName>
    </recommendedName>
    <alternativeName>
        <fullName evidence="7">Sigma-K anti-sigma factor RskA</fullName>
    </alternativeName>
</protein>
<keyword evidence="14" id="KW-1185">Reference proteome</keyword>
<proteinExistence type="predicted"/>
<evidence type="ECO:0000313" key="13">
    <source>
        <dbReference type="EMBL" id="QPC82333.1"/>
    </source>
</evidence>
<evidence type="ECO:0000256" key="2">
    <source>
        <dbReference type="ARBA" id="ARBA00004236"/>
    </source>
</evidence>
<dbReference type="Proteomes" id="UP000594468">
    <property type="component" value="Chromosome"/>
</dbReference>
<evidence type="ECO:0000256" key="9">
    <source>
        <dbReference type="SAM" id="Coils"/>
    </source>
</evidence>
<comment type="subcellular location">
    <subcellularLocation>
        <location evidence="2">Cell membrane</location>
    </subcellularLocation>
    <subcellularLocation>
        <location evidence="1">Membrane</location>
        <topology evidence="1">Single-pass membrane protein</topology>
    </subcellularLocation>
</comment>
<dbReference type="PANTHER" id="PTHR37461:SF1">
    <property type="entry name" value="ANTI-SIGMA-K FACTOR RSKA"/>
    <property type="match status" value="1"/>
</dbReference>
<dbReference type="Pfam" id="PF10099">
    <property type="entry name" value="RskA_C"/>
    <property type="match status" value="1"/>
</dbReference>
<organism evidence="13 14">
    <name type="scientific">Phototrophicus methaneseepsis</name>
    <dbReference type="NCBI Taxonomy" id="2710758"/>
    <lineage>
        <taxon>Bacteria</taxon>
        <taxon>Bacillati</taxon>
        <taxon>Chloroflexota</taxon>
        <taxon>Candidatus Thermofontia</taxon>
        <taxon>Phototrophicales</taxon>
        <taxon>Phototrophicaceae</taxon>
        <taxon>Phototrophicus</taxon>
    </lineage>
</organism>
<evidence type="ECO:0000256" key="8">
    <source>
        <dbReference type="ARBA" id="ARBA00030803"/>
    </source>
</evidence>
<dbReference type="Gene3D" id="1.10.10.1320">
    <property type="entry name" value="Anti-sigma factor, zinc-finger domain"/>
    <property type="match status" value="1"/>
</dbReference>
<evidence type="ECO:0000259" key="12">
    <source>
        <dbReference type="Pfam" id="PF10099"/>
    </source>
</evidence>
<dbReference type="InterPro" id="IPR051474">
    <property type="entry name" value="Anti-sigma-K/W_factor"/>
</dbReference>
<name>A0A7S8IEY3_9CHLR</name>
<dbReference type="EMBL" id="CP062983">
    <property type="protein sequence ID" value="QPC82333.1"/>
    <property type="molecule type" value="Genomic_DNA"/>
</dbReference>
<evidence type="ECO:0000256" key="10">
    <source>
        <dbReference type="SAM" id="MobiDB-lite"/>
    </source>
</evidence>
<reference evidence="13 14" key="1">
    <citation type="submission" date="2020-02" db="EMBL/GenBank/DDBJ databases">
        <authorList>
            <person name="Zheng R.K."/>
            <person name="Sun C.M."/>
        </authorList>
    </citation>
    <scope>NUCLEOTIDE SEQUENCE [LARGE SCALE GENOMIC DNA]</scope>
    <source>
        <strain evidence="14">rifampicinis</strain>
    </source>
</reference>
<keyword evidence="6 11" id="KW-0472">Membrane</keyword>
<accession>A0A7S8IEY3</accession>
<evidence type="ECO:0000256" key="1">
    <source>
        <dbReference type="ARBA" id="ARBA00004167"/>
    </source>
</evidence>
<sequence length="330" mass="35571">MSQYRSGHSTVKTDCDELRDLLPAYSIGATTPEETARVQELLPRCPDVAEEMADFVALAEDMALTVEPVQPAPHLHDKLMAAAIAEKAANKPQSESAGKATSSSQTIPFPTTEATGPQMLPRSRWTAWLIAAAASILLIASNAFWVYQFSETSDELVRTNQELTQANEELAQISENLVQAEGSYEQVNQDLTVAQADLTQVSEQVASMTWENSTLLRLIGGGGDVRTFALHSTTDQSHTATVLWNQQHHEGVLYTNVLPELGAEQAYQLWLINDSGPISAGVFQPGQDDDSFYTFESAEGLSAFNAIAISVEPAGGSETPTSDPIAVGET</sequence>
<keyword evidence="3" id="KW-1003">Cell membrane</keyword>
<feature type="compositionally biased region" description="Polar residues" evidence="10">
    <location>
        <begin position="91"/>
        <end position="115"/>
    </location>
</feature>
<feature type="coiled-coil region" evidence="9">
    <location>
        <begin position="149"/>
        <end position="204"/>
    </location>
</feature>
<feature type="region of interest" description="Disordered" evidence="10">
    <location>
        <begin position="87"/>
        <end position="118"/>
    </location>
</feature>
<dbReference type="KEGG" id="pmet:G4Y79_22040"/>
<dbReference type="InterPro" id="IPR018764">
    <property type="entry name" value="RskA_C"/>
</dbReference>
<dbReference type="InterPro" id="IPR041916">
    <property type="entry name" value="Anti_sigma_zinc_sf"/>
</dbReference>
<evidence type="ECO:0000256" key="5">
    <source>
        <dbReference type="ARBA" id="ARBA00022989"/>
    </source>
</evidence>
<evidence type="ECO:0000256" key="11">
    <source>
        <dbReference type="SAM" id="Phobius"/>
    </source>
</evidence>
<evidence type="ECO:0000256" key="4">
    <source>
        <dbReference type="ARBA" id="ARBA00022692"/>
    </source>
</evidence>
<feature type="domain" description="Anti-sigma K factor RskA C-terminal" evidence="12">
    <location>
        <begin position="130"/>
        <end position="325"/>
    </location>
</feature>
<evidence type="ECO:0000313" key="14">
    <source>
        <dbReference type="Proteomes" id="UP000594468"/>
    </source>
</evidence>
<dbReference type="GO" id="GO:0016989">
    <property type="term" value="F:sigma factor antagonist activity"/>
    <property type="evidence" value="ECO:0007669"/>
    <property type="project" value="TreeGrafter"/>
</dbReference>
<dbReference type="AlphaFoldDB" id="A0A7S8IEY3"/>
<dbReference type="GO" id="GO:0005886">
    <property type="term" value="C:plasma membrane"/>
    <property type="evidence" value="ECO:0007669"/>
    <property type="project" value="UniProtKB-SubCell"/>
</dbReference>
<gene>
    <name evidence="13" type="ORF">G4Y79_22040</name>
</gene>
<keyword evidence="4 11" id="KW-0812">Transmembrane</keyword>